<evidence type="ECO:0000313" key="4">
    <source>
        <dbReference type="Proteomes" id="UP000203229"/>
    </source>
</evidence>
<dbReference type="GO" id="GO:0033925">
    <property type="term" value="F:mannosyl-glycoprotein endo-beta-N-acetylglucosaminidase activity"/>
    <property type="evidence" value="ECO:0007669"/>
    <property type="project" value="InterPro"/>
</dbReference>
<keyword evidence="1" id="KW-0732">Signal</keyword>
<dbReference type="Pfam" id="PF03644">
    <property type="entry name" value="Glyco_hydro_85"/>
    <property type="match status" value="1"/>
</dbReference>
<feature type="domain" description="Cytosolic endo-beta-N-acetylglucosaminidase TIM barrel" evidence="2">
    <location>
        <begin position="197"/>
        <end position="399"/>
    </location>
</feature>
<dbReference type="GO" id="GO:0005829">
    <property type="term" value="C:cytosol"/>
    <property type="evidence" value="ECO:0007669"/>
    <property type="project" value="UniProtKB-SubCell"/>
</dbReference>
<accession>A0A222ENT1</accession>
<feature type="chain" id="PRO_5013234053" evidence="1">
    <location>
        <begin position="25"/>
        <end position="893"/>
    </location>
</feature>
<dbReference type="PANTHER" id="PTHR13246">
    <property type="entry name" value="ENDO BETA N-ACETYLGLUCOSAMINIDASE"/>
    <property type="match status" value="1"/>
</dbReference>
<gene>
    <name evidence="3" type="ORF">SCORR_v1c03730</name>
</gene>
<reference evidence="3 4" key="1">
    <citation type="submission" date="2017-07" db="EMBL/GenBank/DDBJ databases">
        <title>Complete genome sequence of Spiroplasma corruscae EC-1 (DSM 19793).</title>
        <authorList>
            <person name="Tsai Y.-M."/>
            <person name="Lo W.-S."/>
            <person name="Kuo C.-H."/>
        </authorList>
    </citation>
    <scope>NUCLEOTIDE SEQUENCE [LARGE SCALE GENOMIC DNA]</scope>
    <source>
        <strain evidence="3 4">EC-1</strain>
    </source>
</reference>
<dbReference type="InterPro" id="IPR005201">
    <property type="entry name" value="TIM_ENGase"/>
</dbReference>
<dbReference type="KEGG" id="scou:SCORR_v1c03730"/>
<dbReference type="EMBL" id="CP022535">
    <property type="protein sequence ID" value="ASP28147.1"/>
    <property type="molecule type" value="Genomic_DNA"/>
</dbReference>
<dbReference type="Gene3D" id="2.60.120.260">
    <property type="entry name" value="Galactose-binding domain-like"/>
    <property type="match status" value="1"/>
</dbReference>
<name>A0A222ENT1_9MOLU</name>
<dbReference type="PANTHER" id="PTHR13246:SF1">
    <property type="entry name" value="CYTOSOLIC ENDO-BETA-N-ACETYLGLUCOSAMINIDASE"/>
    <property type="match status" value="1"/>
</dbReference>
<sequence length="893" mass="102024">MKKLMSLLLVPILSSIFLSQSVSCSVIGNLNKYNYLGSLKNFDWSDKDYGDGIEYNTYSDDYKLNNDEIKSSDIGSVTANNSNNYLDFENFNTGFQWKQNIQKQAVTGVPLNKGFMPNGNFASDFGVTSPAQSYRRLNSILNWNPDVDNDAKFNKSEKSLKKSDFTGAKNVKSQDERLNYNYLGFSSRKHRTYDNTVVGTKNPYENTNLNWQYNNEFINWSGSWFEGPIIPPPSDVIELAHNNGSKIFGNIFLDGYHGLTKEMLSDFLKKDSNGEFLIVNKLIEIANYVGFDGWFINNEANGVNPNGSVLDFNDMTTIIKSFNEKTLKSNNEQIKNLRLIYYRNDANLGYSGTQYYDNETTSVASQSVYKYGNLTKTTEIQVNFGEIPDNSEHFLNEFKDFNGSDIYGLIDGSSNYFINGVYDYKDMAYKKNYNSTSNEDKYNKNVYSSIGTYFDAGTDQSADAAFKLVTRKLSKPREFIFKSQVQHLFNDIVYSGTNLFLSDNDNGLSASNLSKITKNIDYKTEIVKADPRIHFDKEYTPDNTIINELYNYNSGDNPTGYNNFSYGIGDLIHEKTTLIDENIDNSILKTNFSTGSGIKFVDNNQIDNYPWTNRRLGDVLPTYKWRIFDSTEISKPLNISEFSGGYDYDEPYKKGNSIVIGSGFDESGKIVDSKSWDINKTYGWDIMGSKIMNNKKTISFVYKDNANKSPDVSLRLSFADSKGNLLKDQIKSIDVSNVVDMNNGWKEISYDLSGETLNSNRVLSMIGLNIKPNSDTFKFNVGEMVIKDNNYQDNFKKAIISNPNVEYLVYREFEKNILNNIRISFESSNIDSVDYFEFYVYDGKNWYRDGETTQLNYYLKDLKSFNNTLSVSIKPVYKNRNIEGNAYKFDINL</sequence>
<proteinExistence type="predicted"/>
<dbReference type="InterPro" id="IPR032979">
    <property type="entry name" value="ENGase"/>
</dbReference>
<evidence type="ECO:0000259" key="2">
    <source>
        <dbReference type="Pfam" id="PF03644"/>
    </source>
</evidence>
<evidence type="ECO:0000313" key="3">
    <source>
        <dbReference type="EMBL" id="ASP28147.1"/>
    </source>
</evidence>
<evidence type="ECO:0000256" key="1">
    <source>
        <dbReference type="SAM" id="SignalP"/>
    </source>
</evidence>
<dbReference type="RefSeq" id="WP_094048619.1">
    <property type="nucleotide sequence ID" value="NZ_CP022535.1"/>
</dbReference>
<dbReference type="AlphaFoldDB" id="A0A222ENT1"/>
<dbReference type="OrthoDB" id="1089471at2"/>
<keyword evidence="4" id="KW-1185">Reference proteome</keyword>
<protein>
    <submittedName>
        <fullName evidence="3">Endo-beta-N-acetylglucosaminidase</fullName>
    </submittedName>
</protein>
<feature type="signal peptide" evidence="1">
    <location>
        <begin position="1"/>
        <end position="24"/>
    </location>
</feature>
<organism evidence="3 4">
    <name type="scientific">Spiroplasma corruscae</name>
    <dbReference type="NCBI Taxonomy" id="216934"/>
    <lineage>
        <taxon>Bacteria</taxon>
        <taxon>Bacillati</taxon>
        <taxon>Mycoplasmatota</taxon>
        <taxon>Mollicutes</taxon>
        <taxon>Entomoplasmatales</taxon>
        <taxon>Spiroplasmataceae</taxon>
        <taxon>Spiroplasma</taxon>
    </lineage>
</organism>
<dbReference type="Gene3D" id="3.20.20.80">
    <property type="entry name" value="Glycosidases"/>
    <property type="match status" value="1"/>
</dbReference>
<dbReference type="Proteomes" id="UP000203229">
    <property type="component" value="Chromosome"/>
</dbReference>